<organism evidence="2 3">
    <name type="scientific">Uabimicrobium amorphum</name>
    <dbReference type="NCBI Taxonomy" id="2596890"/>
    <lineage>
        <taxon>Bacteria</taxon>
        <taxon>Pseudomonadati</taxon>
        <taxon>Planctomycetota</taxon>
        <taxon>Candidatus Uabimicrobiia</taxon>
        <taxon>Candidatus Uabimicrobiales</taxon>
        <taxon>Candidatus Uabimicrobiaceae</taxon>
        <taxon>Candidatus Uabimicrobium</taxon>
    </lineage>
</organism>
<reference evidence="2 3" key="1">
    <citation type="submission" date="2019-08" db="EMBL/GenBank/DDBJ databases">
        <title>Complete genome sequence of Candidatus Uab amorphum.</title>
        <authorList>
            <person name="Shiratori T."/>
            <person name="Suzuki S."/>
            <person name="Kakizawa Y."/>
            <person name="Ishida K."/>
        </authorList>
    </citation>
    <scope>NUCLEOTIDE SEQUENCE [LARGE SCALE GENOMIC DNA]</scope>
    <source>
        <strain evidence="2 3">SRT547</strain>
    </source>
</reference>
<sequence>MHHLYLFLVWWHILGVTIWLGANFFLVLVLLPIAKKDTYRDFYPQLFADIVMRLRAVSWFVLSSVVISGVFLMMFRFGKVIVTWDFWRELYGETLFIKLCFVAAVFIGSFLHDFHWGPKAIALLQQNPEDAQTKKMRRISSYIGRIIFLFGLIVVFLAVKFVRGG</sequence>
<keyword evidence="1" id="KW-0472">Membrane</keyword>
<feature type="transmembrane region" description="Helical" evidence="1">
    <location>
        <begin position="95"/>
        <end position="114"/>
    </location>
</feature>
<protein>
    <submittedName>
        <fullName evidence="2">Uncharacterized protein</fullName>
    </submittedName>
</protein>
<feature type="transmembrane region" description="Helical" evidence="1">
    <location>
        <begin position="54"/>
        <end position="75"/>
    </location>
</feature>
<proteinExistence type="predicted"/>
<name>A0A5S9F6M2_UABAM</name>
<dbReference type="EMBL" id="AP019860">
    <property type="protein sequence ID" value="BBM86764.1"/>
    <property type="molecule type" value="Genomic_DNA"/>
</dbReference>
<gene>
    <name evidence="2" type="ORF">UABAM_05151</name>
</gene>
<keyword evidence="1" id="KW-1133">Transmembrane helix</keyword>
<dbReference type="RefSeq" id="WP_151970807.1">
    <property type="nucleotide sequence ID" value="NZ_AP019860.1"/>
</dbReference>
<dbReference type="AlphaFoldDB" id="A0A5S9F6M2"/>
<dbReference type="Proteomes" id="UP000326354">
    <property type="component" value="Chromosome"/>
</dbReference>
<evidence type="ECO:0000313" key="2">
    <source>
        <dbReference type="EMBL" id="BBM86764.1"/>
    </source>
</evidence>
<feature type="transmembrane region" description="Helical" evidence="1">
    <location>
        <begin position="6"/>
        <end position="33"/>
    </location>
</feature>
<keyword evidence="1" id="KW-0812">Transmembrane</keyword>
<dbReference type="KEGG" id="uam:UABAM_05151"/>
<accession>A0A5S9F6M2</accession>
<keyword evidence="3" id="KW-1185">Reference proteome</keyword>
<evidence type="ECO:0000256" key="1">
    <source>
        <dbReference type="SAM" id="Phobius"/>
    </source>
</evidence>
<evidence type="ECO:0000313" key="3">
    <source>
        <dbReference type="Proteomes" id="UP000326354"/>
    </source>
</evidence>
<dbReference type="OrthoDB" id="5515053at2"/>
<feature type="transmembrane region" description="Helical" evidence="1">
    <location>
        <begin position="142"/>
        <end position="162"/>
    </location>
</feature>